<name>A0A1I4E6M6_9HYPH</name>
<keyword evidence="2" id="KW-1185">Reference proteome</keyword>
<dbReference type="OrthoDB" id="8299238at2"/>
<dbReference type="EMBL" id="FOSL01000023">
    <property type="protein sequence ID" value="SFL01474.1"/>
    <property type="molecule type" value="Genomic_DNA"/>
</dbReference>
<dbReference type="RefSeq" id="WP_149763032.1">
    <property type="nucleotide sequence ID" value="NZ_BSPE01000066.1"/>
</dbReference>
<organism evidence="1 2">
    <name type="scientific">Neomesorhizobium albiziae</name>
    <dbReference type="NCBI Taxonomy" id="335020"/>
    <lineage>
        <taxon>Bacteria</taxon>
        <taxon>Pseudomonadati</taxon>
        <taxon>Pseudomonadota</taxon>
        <taxon>Alphaproteobacteria</taxon>
        <taxon>Hyphomicrobiales</taxon>
        <taxon>Phyllobacteriaceae</taxon>
        <taxon>Neomesorhizobium</taxon>
    </lineage>
</organism>
<sequence length="107" mass="11926">MRHVLPPLHEGHAPVFLHYAFEDALDAYEAWQDGAPEPRVECDGKPTAISAVFGRMRTCTDILPVRVLDEVQATINDPSLLQITANQTTYAEAALVLRALCVERLKR</sequence>
<evidence type="ECO:0000313" key="1">
    <source>
        <dbReference type="EMBL" id="SFL01474.1"/>
    </source>
</evidence>
<protein>
    <submittedName>
        <fullName evidence="1">Uncharacterized protein</fullName>
    </submittedName>
</protein>
<reference evidence="1 2" key="1">
    <citation type="submission" date="2016-10" db="EMBL/GenBank/DDBJ databases">
        <authorList>
            <person name="Varghese N."/>
            <person name="Submissions S."/>
        </authorList>
    </citation>
    <scope>NUCLEOTIDE SEQUENCE [LARGE SCALE GENOMIC DNA]</scope>
    <source>
        <strain evidence="1 2">DSM 21822</strain>
    </source>
</reference>
<gene>
    <name evidence="1" type="ORF">SAMN04488498_12352</name>
</gene>
<dbReference type="Proteomes" id="UP000323300">
    <property type="component" value="Unassembled WGS sequence"/>
</dbReference>
<accession>A0A1I4E6M6</accession>
<proteinExistence type="predicted"/>
<evidence type="ECO:0000313" key="2">
    <source>
        <dbReference type="Proteomes" id="UP000323300"/>
    </source>
</evidence>
<dbReference type="AlphaFoldDB" id="A0A1I4E6M6"/>